<sequence>MIDHATLITYVLIVLGFVFIPGPATLLTMARAASSGTKVGIATGAGIAAGDLIHTSMAIVGLSAIIAASAFLFSVVKYAGAAFLIYLGIRAMLDKAPIELNGSGSAPTISAGRAFREAVLTEVLNPKTALFFLAFLPQFVRPESGSTAFQLAVLGIVFVLLGLVSTVVFAAGAGRLGNFLRHHPAVVKWQGKVVGTIYCAVGVRLALQER</sequence>
<evidence type="ECO:0000313" key="7">
    <source>
        <dbReference type="EMBL" id="RXH38996.1"/>
    </source>
</evidence>
<keyword evidence="4 6" id="KW-1133">Transmembrane helix</keyword>
<evidence type="ECO:0000256" key="5">
    <source>
        <dbReference type="ARBA" id="ARBA00023136"/>
    </source>
</evidence>
<dbReference type="GO" id="GO:0015171">
    <property type="term" value="F:amino acid transmembrane transporter activity"/>
    <property type="evidence" value="ECO:0007669"/>
    <property type="project" value="TreeGrafter"/>
</dbReference>
<dbReference type="PANTHER" id="PTHR30086:SF20">
    <property type="entry name" value="ARGININE EXPORTER PROTEIN ARGO-RELATED"/>
    <property type="match status" value="1"/>
</dbReference>
<feature type="transmembrane region" description="Helical" evidence="6">
    <location>
        <begin position="148"/>
        <end position="169"/>
    </location>
</feature>
<evidence type="ECO:0000256" key="1">
    <source>
        <dbReference type="ARBA" id="ARBA00004651"/>
    </source>
</evidence>
<evidence type="ECO:0000256" key="2">
    <source>
        <dbReference type="ARBA" id="ARBA00022475"/>
    </source>
</evidence>
<feature type="transmembrane region" description="Helical" evidence="6">
    <location>
        <begin position="65"/>
        <end position="89"/>
    </location>
</feature>
<evidence type="ECO:0000256" key="6">
    <source>
        <dbReference type="SAM" id="Phobius"/>
    </source>
</evidence>
<dbReference type="PANTHER" id="PTHR30086">
    <property type="entry name" value="ARGININE EXPORTER PROTEIN ARGO"/>
    <property type="match status" value="1"/>
</dbReference>
<gene>
    <name evidence="7" type="ORF">XH94_20035</name>
</gene>
<dbReference type="InterPro" id="IPR001123">
    <property type="entry name" value="LeuE-type"/>
</dbReference>
<dbReference type="GO" id="GO:0005886">
    <property type="term" value="C:plasma membrane"/>
    <property type="evidence" value="ECO:0007669"/>
    <property type="project" value="UniProtKB-SubCell"/>
</dbReference>
<protein>
    <submittedName>
        <fullName evidence="7">Lysine transporter LysE</fullName>
    </submittedName>
</protein>
<proteinExistence type="predicted"/>
<keyword evidence="3 6" id="KW-0812">Transmembrane</keyword>
<dbReference type="AlphaFoldDB" id="A0A4Q0SMD6"/>
<dbReference type="EMBL" id="LBJM01000055">
    <property type="protein sequence ID" value="RXH38996.1"/>
    <property type="molecule type" value="Genomic_DNA"/>
</dbReference>
<evidence type="ECO:0000256" key="4">
    <source>
        <dbReference type="ARBA" id="ARBA00022989"/>
    </source>
</evidence>
<dbReference type="Proteomes" id="UP000290565">
    <property type="component" value="Unassembled WGS sequence"/>
</dbReference>
<keyword evidence="2" id="KW-1003">Cell membrane</keyword>
<accession>A0A4Q0SMD6</accession>
<name>A0A4Q0SMD6_9BRAD</name>
<feature type="transmembrane region" description="Helical" evidence="6">
    <location>
        <begin position="39"/>
        <end position="59"/>
    </location>
</feature>
<dbReference type="RefSeq" id="WP_128945627.1">
    <property type="nucleotide sequence ID" value="NZ_LBJM01000055.1"/>
</dbReference>
<comment type="caution">
    <text evidence="7">The sequence shown here is derived from an EMBL/GenBank/DDBJ whole genome shotgun (WGS) entry which is preliminary data.</text>
</comment>
<comment type="subcellular location">
    <subcellularLocation>
        <location evidence="1">Cell membrane</location>
        <topology evidence="1">Multi-pass membrane protein</topology>
    </subcellularLocation>
</comment>
<dbReference type="Pfam" id="PF01810">
    <property type="entry name" value="LysE"/>
    <property type="match status" value="1"/>
</dbReference>
<evidence type="ECO:0000313" key="8">
    <source>
        <dbReference type="Proteomes" id="UP000290565"/>
    </source>
</evidence>
<reference evidence="7 8" key="1">
    <citation type="submission" date="2015-04" db="EMBL/GenBank/DDBJ databases">
        <title>Comparative genomics of rhizobia nodulating Arachis hypogaea in China.</title>
        <authorList>
            <person name="Li Y."/>
        </authorList>
    </citation>
    <scope>NUCLEOTIDE SEQUENCE [LARGE SCALE GENOMIC DNA]</scope>
    <source>
        <strain evidence="7 8">CCBAU 51787</strain>
    </source>
</reference>
<dbReference type="PIRSF" id="PIRSF006324">
    <property type="entry name" value="LeuE"/>
    <property type="match status" value="1"/>
</dbReference>
<evidence type="ECO:0000256" key="3">
    <source>
        <dbReference type="ARBA" id="ARBA00022692"/>
    </source>
</evidence>
<organism evidence="7 8">
    <name type="scientific">Bradyrhizobium zhanjiangense</name>
    <dbReference type="NCBI Taxonomy" id="1325107"/>
    <lineage>
        <taxon>Bacteria</taxon>
        <taxon>Pseudomonadati</taxon>
        <taxon>Pseudomonadota</taxon>
        <taxon>Alphaproteobacteria</taxon>
        <taxon>Hyphomicrobiales</taxon>
        <taxon>Nitrobacteraceae</taxon>
        <taxon>Bradyrhizobium</taxon>
    </lineage>
</organism>
<keyword evidence="5 6" id="KW-0472">Membrane</keyword>
<feature type="transmembrane region" description="Helical" evidence="6">
    <location>
        <begin position="6"/>
        <end position="27"/>
    </location>
</feature>